<reference evidence="1 2" key="1">
    <citation type="submission" date="2021-01" db="EMBL/GenBank/DDBJ databases">
        <title>Whole genome shotgun sequence of Plantactinospora mayteni NBRC 109088.</title>
        <authorList>
            <person name="Komaki H."/>
            <person name="Tamura T."/>
        </authorList>
    </citation>
    <scope>NUCLEOTIDE SEQUENCE [LARGE SCALE GENOMIC DNA]</scope>
    <source>
        <strain evidence="1 2">NBRC 109088</strain>
    </source>
</reference>
<comment type="caution">
    <text evidence="1">The sequence shown here is derived from an EMBL/GenBank/DDBJ whole genome shotgun (WGS) entry which is preliminary data.</text>
</comment>
<name>A0ABQ4EW89_9ACTN</name>
<keyword evidence="2" id="KW-1185">Reference proteome</keyword>
<dbReference type="EMBL" id="BONX01000036">
    <property type="protein sequence ID" value="GIG98869.1"/>
    <property type="molecule type" value="Genomic_DNA"/>
</dbReference>
<protein>
    <submittedName>
        <fullName evidence="1">Uncharacterized protein</fullName>
    </submittedName>
</protein>
<organism evidence="1 2">
    <name type="scientific">Plantactinospora mayteni</name>
    <dbReference type="NCBI Taxonomy" id="566021"/>
    <lineage>
        <taxon>Bacteria</taxon>
        <taxon>Bacillati</taxon>
        <taxon>Actinomycetota</taxon>
        <taxon>Actinomycetes</taxon>
        <taxon>Micromonosporales</taxon>
        <taxon>Micromonosporaceae</taxon>
        <taxon>Plantactinospora</taxon>
    </lineage>
</organism>
<accession>A0ABQ4EW89</accession>
<evidence type="ECO:0000313" key="2">
    <source>
        <dbReference type="Proteomes" id="UP000621500"/>
    </source>
</evidence>
<sequence length="60" mass="5939">MPATPVPSPVPSPSPVLSLSLSSAEVGQRTGSGMDKAGIAVATVIRTVVSRTGRPAAVPE</sequence>
<dbReference type="Proteomes" id="UP000621500">
    <property type="component" value="Unassembled WGS sequence"/>
</dbReference>
<proteinExistence type="predicted"/>
<gene>
    <name evidence="1" type="ORF">Pma05_54420</name>
</gene>
<evidence type="ECO:0000313" key="1">
    <source>
        <dbReference type="EMBL" id="GIG98869.1"/>
    </source>
</evidence>